<evidence type="ECO:0000256" key="5">
    <source>
        <dbReference type="ARBA" id="ARBA00022898"/>
    </source>
</evidence>
<dbReference type="InterPro" id="IPR002129">
    <property type="entry name" value="PyrdxlP-dep_de-COase"/>
</dbReference>
<dbReference type="GO" id="GO:0019752">
    <property type="term" value="P:carboxylic acid metabolic process"/>
    <property type="evidence" value="ECO:0007669"/>
    <property type="project" value="InterPro"/>
</dbReference>
<dbReference type="InterPro" id="IPR015424">
    <property type="entry name" value="PyrdxlP-dep_Trfase"/>
</dbReference>
<dbReference type="Gene3D" id="3.40.640.10">
    <property type="entry name" value="Type I PLP-dependent aspartate aminotransferase-like (Major domain)"/>
    <property type="match status" value="1"/>
</dbReference>
<reference evidence="10 11" key="1">
    <citation type="submission" date="2018-10" db="EMBL/GenBank/DDBJ databases">
        <title>Fifty Aureobasidium pullulans genomes reveal a recombining polyextremotolerant generalist.</title>
        <authorList>
            <person name="Gostincar C."/>
            <person name="Turk M."/>
            <person name="Zajc J."/>
            <person name="Gunde-Cimerman N."/>
        </authorList>
    </citation>
    <scope>NUCLEOTIDE SEQUENCE [LARGE SCALE GENOMIC DNA]</scope>
    <source>
        <strain evidence="10 11">EXF-10751</strain>
    </source>
</reference>
<keyword evidence="3" id="KW-0677">Repeat</keyword>
<comment type="similarity">
    <text evidence="2">Belongs to the group II decarboxylase family.</text>
</comment>
<keyword evidence="10" id="KW-0808">Transferase</keyword>
<dbReference type="Pfam" id="PF00282">
    <property type="entry name" value="Pyridoxal_deC"/>
    <property type="match status" value="1"/>
</dbReference>
<dbReference type="SUPFAM" id="SSF48371">
    <property type="entry name" value="ARM repeat"/>
    <property type="match status" value="1"/>
</dbReference>
<evidence type="ECO:0000256" key="8">
    <source>
        <dbReference type="PIRSR" id="PIRSR602129-50"/>
    </source>
</evidence>
<proteinExistence type="inferred from homology"/>
<evidence type="ECO:0000313" key="10">
    <source>
        <dbReference type="EMBL" id="THW58990.1"/>
    </source>
</evidence>
<name>A0A4S9TMC1_AURPU</name>
<comment type="caution">
    <text evidence="10">The sequence shown here is derived from an EMBL/GenBank/DDBJ whole genome shotgun (WGS) entry which is preliminary data.</text>
</comment>
<dbReference type="GO" id="GO:0016740">
    <property type="term" value="F:transferase activity"/>
    <property type="evidence" value="ECO:0007669"/>
    <property type="project" value="UniProtKB-KW"/>
</dbReference>
<dbReference type="Gene3D" id="3.90.1150.170">
    <property type="match status" value="1"/>
</dbReference>
<organism evidence="10 11">
    <name type="scientific">Aureobasidium pullulans</name>
    <name type="common">Black yeast</name>
    <name type="synonym">Pullularia pullulans</name>
    <dbReference type="NCBI Taxonomy" id="5580"/>
    <lineage>
        <taxon>Eukaryota</taxon>
        <taxon>Fungi</taxon>
        <taxon>Dikarya</taxon>
        <taxon>Ascomycota</taxon>
        <taxon>Pezizomycotina</taxon>
        <taxon>Dothideomycetes</taxon>
        <taxon>Dothideomycetidae</taxon>
        <taxon>Dothideales</taxon>
        <taxon>Saccotheciaceae</taxon>
        <taxon>Aureobasidium</taxon>
    </lineage>
</organism>
<gene>
    <name evidence="10" type="ORF">D6D20_06832</name>
</gene>
<evidence type="ECO:0000256" key="2">
    <source>
        <dbReference type="ARBA" id="ARBA00009533"/>
    </source>
</evidence>
<evidence type="ECO:0000256" key="3">
    <source>
        <dbReference type="ARBA" id="ARBA00022737"/>
    </source>
</evidence>
<dbReference type="GO" id="GO:0016831">
    <property type="term" value="F:carboxy-lyase activity"/>
    <property type="evidence" value="ECO:0007669"/>
    <property type="project" value="UniProtKB-KW"/>
</dbReference>
<protein>
    <submittedName>
        <fullName evidence="10">PLP-dependent transferase</fullName>
    </submittedName>
</protein>
<feature type="compositionally biased region" description="Basic and acidic residues" evidence="9">
    <location>
        <begin position="714"/>
        <end position="739"/>
    </location>
</feature>
<evidence type="ECO:0000256" key="9">
    <source>
        <dbReference type="SAM" id="MobiDB-lite"/>
    </source>
</evidence>
<feature type="compositionally biased region" description="Basic and acidic residues" evidence="9">
    <location>
        <begin position="11"/>
        <end position="20"/>
    </location>
</feature>
<dbReference type="Proteomes" id="UP000310421">
    <property type="component" value="Unassembled WGS sequence"/>
</dbReference>
<feature type="region of interest" description="Disordered" evidence="9">
    <location>
        <begin position="1"/>
        <end position="82"/>
    </location>
</feature>
<evidence type="ECO:0000256" key="1">
    <source>
        <dbReference type="ARBA" id="ARBA00001933"/>
    </source>
</evidence>
<feature type="compositionally biased region" description="Basic and acidic residues" evidence="9">
    <location>
        <begin position="274"/>
        <end position="290"/>
    </location>
</feature>
<dbReference type="PROSITE" id="PS00392">
    <property type="entry name" value="DDC_GAD_HDC_YDC"/>
    <property type="match status" value="1"/>
</dbReference>
<evidence type="ECO:0000313" key="11">
    <source>
        <dbReference type="Proteomes" id="UP000310421"/>
    </source>
</evidence>
<dbReference type="GO" id="GO:0005737">
    <property type="term" value="C:cytoplasm"/>
    <property type="evidence" value="ECO:0007669"/>
    <property type="project" value="TreeGrafter"/>
</dbReference>
<feature type="compositionally biased region" description="Acidic residues" evidence="9">
    <location>
        <begin position="40"/>
        <end position="52"/>
    </location>
</feature>
<dbReference type="InterPro" id="IPR001313">
    <property type="entry name" value="Pumilio_RNA-bd_rpt"/>
</dbReference>
<feature type="region of interest" description="Disordered" evidence="9">
    <location>
        <begin position="693"/>
        <end position="762"/>
    </location>
</feature>
<comment type="function">
    <text evidence="7">RNA-binding nucleolar protein required for pre-rRNA processing. Involved in production of 18S rRNA and assembly of small ribosomal subunit.</text>
</comment>
<feature type="region of interest" description="Disordered" evidence="9">
    <location>
        <begin position="1116"/>
        <end position="1138"/>
    </location>
</feature>
<dbReference type="InterPro" id="IPR015421">
    <property type="entry name" value="PyrdxlP-dep_Trfase_major"/>
</dbReference>
<keyword evidence="6" id="KW-0456">Lyase</keyword>
<feature type="compositionally biased region" description="Polar residues" evidence="9">
    <location>
        <begin position="749"/>
        <end position="762"/>
    </location>
</feature>
<dbReference type="GO" id="GO:0003723">
    <property type="term" value="F:RNA binding"/>
    <property type="evidence" value="ECO:0007669"/>
    <property type="project" value="InterPro"/>
</dbReference>
<dbReference type="EMBL" id="QZAN01000085">
    <property type="protein sequence ID" value="THW58990.1"/>
    <property type="molecule type" value="Genomic_DNA"/>
</dbReference>
<feature type="region of interest" description="Disordered" evidence="9">
    <location>
        <begin position="257"/>
        <end position="291"/>
    </location>
</feature>
<evidence type="ECO:0000256" key="6">
    <source>
        <dbReference type="ARBA" id="ARBA00023239"/>
    </source>
</evidence>
<dbReference type="Gene3D" id="1.25.10.10">
    <property type="entry name" value="Leucine-rich Repeat Variant"/>
    <property type="match status" value="2"/>
</dbReference>
<dbReference type="InterPro" id="IPR011989">
    <property type="entry name" value="ARM-like"/>
</dbReference>
<dbReference type="InterPro" id="IPR016024">
    <property type="entry name" value="ARM-type_fold"/>
</dbReference>
<sequence length="1312" mass="144947">MPRELKKRGRRGEEKKRKLEEEEDVQEEIAQPKRQRTEDGVDGVDAIDEAAEQQDFVGLPQDGAYTNGDHQDGEGQGPPQEQVFFGMLDEDEQEYFKRADEMLEMNNFADAEERSLFLANVYREANGKELKIANSQSCSRLMERLIQLSTPAQLKTLFQKFSGNFMHLFQHRFASHCCEKLFIQAAPAVTQELLHPPKAQDLTTDDGEIYVSMEDLFLFTLGEMEGNVGFLMTDRFASHTLRVLLLVLAGEPLSDSTNKSLMQSKKKEHVTVNGDKEDATTTKDKEDRRPVPKSFTEALGKLMTASVSGLDTTSLRALATHQLGNPALQLLMRIELTHFGKSKAKDETSIFRTLLPDDPITPECDSASFINGLLFDPIGSHLIECIVEHAPGKMFKSLYRGLLKDRMASLARNEIACYVVCKVLERLSKDDLMEAHEQICPQIPSLLERNRFAVVKTLIARCAVREIDSQVIAVQLSEAYNGPEGFDIVKLLKPDTDEPGQNGNAVPEGMPAHIAEERANPHTIKLQGSLLAQCMILVPGALSSLILESLAALPPSTLLKMSRDTMICRTLQAAMTSHNASIISRRKLIQQFFGHIGEMALDRCASRVVDAIWEGTHGLAFIRERIAEELNENEAALRDNPCGRAVWKNWKMDLYKRRRGEWVKQSKIKASNDGFQSFSEVDTNLKNANAHNTHANKKTPINGPRAPAQAQQGGEKKSAIQLARERHAANKARSQEARQKAATAGSRPAGSSNAKQISSMVQVQPAEEKPLERADEVQDLLNSIQELIIPFIRSADDDAATKHTGHGLQVEGQGPRTALVEHHPPQKLKSLFDVQLPENAEGKKGLLDVVEKLLKYSVNTWDQGFMDKLYASTNAVGVVTELLLAVLNTNLHVYQVSPALTLIEKQTSKALAGLYGFTGAHGGGISQPGGSASNATSIAIARNTLHPETKVDGINGRRFTLFTSAHGHYSLEKAAQMFGFGSSAVIGVAVDEQGRMDPAALDAAVQKSKDAGDVPFYVNATAGTTVLGSYDPIGPIADVCEKHKLWLHIDGSWGGPVIFSAAHKHKVKDIHRADSIGVTPHKMLAVPMTCSFLLGKDMRQFQRAMTLPAGYLFHNPEEEDESAADTTTLDSKPSVQEERPEAEIFDLADLTPQCGRRGDALKLALSWIYYGSSGFESSIDNAFTAASTLASLVQENPAFTLVSENPPPCWQVCFYYNKQEGVGHRNKNSKTTERIAQKLIPRGFMVDYAPGEDGKFFRVVVNSQTRRGTLEGLVKAIEEIHDRYLRPGWPQKHAEFWTAEDLGIVDVRNLRN</sequence>
<dbReference type="GO" id="GO:0030170">
    <property type="term" value="F:pyridoxal phosphate binding"/>
    <property type="evidence" value="ECO:0007669"/>
    <property type="project" value="InterPro"/>
</dbReference>
<feature type="compositionally biased region" description="Basic residues" evidence="9">
    <location>
        <begin position="1"/>
        <end position="10"/>
    </location>
</feature>
<dbReference type="PANTHER" id="PTHR45677:SF8">
    <property type="entry name" value="CYSTEINE SULFINIC ACID DECARBOXYLASE"/>
    <property type="match status" value="1"/>
</dbReference>
<keyword evidence="5 8" id="KW-0663">Pyridoxal phosphate</keyword>
<accession>A0A4S9TMC1</accession>
<dbReference type="InterPro" id="IPR021115">
    <property type="entry name" value="Pyridoxal-P_BS"/>
</dbReference>
<keyword evidence="4" id="KW-0210">Decarboxylase</keyword>
<dbReference type="SUPFAM" id="SSF53383">
    <property type="entry name" value="PLP-dependent transferases"/>
    <property type="match status" value="1"/>
</dbReference>
<dbReference type="SMART" id="SM00025">
    <property type="entry name" value="Pumilio"/>
    <property type="match status" value="6"/>
</dbReference>
<feature type="modified residue" description="N6-(pyridoxal phosphate)lysine" evidence="8">
    <location>
        <position position="1082"/>
    </location>
</feature>
<comment type="cofactor">
    <cofactor evidence="1 8">
        <name>pyridoxal 5'-phosphate</name>
        <dbReference type="ChEBI" id="CHEBI:597326"/>
    </cofactor>
</comment>
<evidence type="ECO:0000256" key="4">
    <source>
        <dbReference type="ARBA" id="ARBA00022793"/>
    </source>
</evidence>
<evidence type="ECO:0000256" key="7">
    <source>
        <dbReference type="ARBA" id="ARBA00024893"/>
    </source>
</evidence>
<dbReference type="PANTHER" id="PTHR45677">
    <property type="entry name" value="GLUTAMATE DECARBOXYLASE-RELATED"/>
    <property type="match status" value="1"/>
</dbReference>
<dbReference type="Pfam" id="PF22493">
    <property type="entry name" value="PUF_NOP9"/>
    <property type="match status" value="1"/>
</dbReference>